<feature type="binding site" evidence="4">
    <location>
        <position position="220"/>
    </location>
    <ligand>
        <name>a divalent metal cation</name>
        <dbReference type="ChEBI" id="CHEBI:60240"/>
        <label>1</label>
    </ligand>
</feature>
<dbReference type="PANTHER" id="PTHR13799">
    <property type="entry name" value="NGG1 INTERACTING FACTOR 3"/>
    <property type="match status" value="1"/>
</dbReference>
<evidence type="ECO:0000256" key="4">
    <source>
        <dbReference type="PIRSR" id="PIRSR602678-1"/>
    </source>
</evidence>
<comment type="caution">
    <text evidence="5">The sequence shown here is derived from an EMBL/GenBank/DDBJ whole genome shotgun (WGS) entry which is preliminary data.</text>
</comment>
<proteinExistence type="inferred from homology"/>
<evidence type="ECO:0000313" key="6">
    <source>
        <dbReference type="Proteomes" id="UP000824072"/>
    </source>
</evidence>
<dbReference type="GO" id="GO:0005737">
    <property type="term" value="C:cytoplasm"/>
    <property type="evidence" value="ECO:0007669"/>
    <property type="project" value="TreeGrafter"/>
</dbReference>
<comment type="similarity">
    <text evidence="1">Belongs to the GTP cyclohydrolase I type 2/NIF3 family.</text>
</comment>
<accession>A0A9D1LB41</accession>
<protein>
    <recommendedName>
        <fullName evidence="2">GTP cyclohydrolase 1 type 2 homolog</fullName>
    </recommendedName>
</protein>
<evidence type="ECO:0000256" key="3">
    <source>
        <dbReference type="ARBA" id="ARBA00022723"/>
    </source>
</evidence>
<dbReference type="NCBIfam" id="TIGR00486">
    <property type="entry name" value="YbgI_SA1388"/>
    <property type="match status" value="1"/>
</dbReference>
<dbReference type="SUPFAM" id="SSF102705">
    <property type="entry name" value="NIF3 (NGG1p interacting factor 3)-like"/>
    <property type="match status" value="1"/>
</dbReference>
<dbReference type="EMBL" id="DVMU01000129">
    <property type="protein sequence ID" value="HIU34063.1"/>
    <property type="molecule type" value="Genomic_DNA"/>
</dbReference>
<keyword evidence="3 4" id="KW-0479">Metal-binding</keyword>
<dbReference type="PANTHER" id="PTHR13799:SF14">
    <property type="entry name" value="GTP CYCLOHYDROLASE 1 TYPE 2 HOMOLOG"/>
    <property type="match status" value="1"/>
</dbReference>
<feature type="binding site" evidence="4">
    <location>
        <position position="67"/>
    </location>
    <ligand>
        <name>a divalent metal cation</name>
        <dbReference type="ChEBI" id="CHEBI:60240"/>
        <label>1</label>
    </ligand>
</feature>
<feature type="binding site" evidence="4">
    <location>
        <position position="216"/>
    </location>
    <ligand>
        <name>a divalent metal cation</name>
        <dbReference type="ChEBI" id="CHEBI:60240"/>
        <label>1</label>
    </ligand>
</feature>
<sequence>MRVTVGDIAKVLETLAPRELAEEWDNPGLLAGSAGREVQRILLALDLRPHVIDEAASLGAELIVTHHPILFRGRKNLVEDDAEGALLCKLVRSECALIAVHTNFDSAERGVNDALAEKLGLREIQSLESGMRLGSVNPTQFRELRATVGQRLGDVVRAYGDPAREIRRVAVLGGAGGGYWRIAREAGADAYVTGEIAYHLGLEAMDEGLCVMEAGHAATERPAIGLLKDGLQNALDALQWNIIVMESSQEPFVGA</sequence>
<evidence type="ECO:0000256" key="1">
    <source>
        <dbReference type="ARBA" id="ARBA00006964"/>
    </source>
</evidence>
<dbReference type="InterPro" id="IPR036069">
    <property type="entry name" value="DUF34/NIF3_sf"/>
</dbReference>
<dbReference type="InterPro" id="IPR002678">
    <property type="entry name" value="DUF34/NIF3"/>
</dbReference>
<dbReference type="GO" id="GO:0046872">
    <property type="term" value="F:metal ion binding"/>
    <property type="evidence" value="ECO:0007669"/>
    <property type="project" value="UniProtKB-KW"/>
</dbReference>
<dbReference type="AlphaFoldDB" id="A0A9D1LB41"/>
<gene>
    <name evidence="5" type="ORF">IAB02_05820</name>
</gene>
<dbReference type="Pfam" id="PF01784">
    <property type="entry name" value="DUF34_NIF3"/>
    <property type="match status" value="1"/>
</dbReference>
<evidence type="ECO:0000256" key="2">
    <source>
        <dbReference type="ARBA" id="ARBA00022112"/>
    </source>
</evidence>
<feature type="binding site" evidence="4">
    <location>
        <position position="105"/>
    </location>
    <ligand>
        <name>a divalent metal cation</name>
        <dbReference type="ChEBI" id="CHEBI:60240"/>
        <label>1</label>
    </ligand>
</feature>
<evidence type="ECO:0000313" key="5">
    <source>
        <dbReference type="EMBL" id="HIU34063.1"/>
    </source>
</evidence>
<reference evidence="5" key="2">
    <citation type="journal article" date="2021" name="PeerJ">
        <title>Extensive microbial diversity within the chicken gut microbiome revealed by metagenomics and culture.</title>
        <authorList>
            <person name="Gilroy R."/>
            <person name="Ravi A."/>
            <person name="Getino M."/>
            <person name="Pursley I."/>
            <person name="Horton D.L."/>
            <person name="Alikhan N.F."/>
            <person name="Baker D."/>
            <person name="Gharbi K."/>
            <person name="Hall N."/>
            <person name="Watson M."/>
            <person name="Adriaenssens E.M."/>
            <person name="Foster-Nyarko E."/>
            <person name="Jarju S."/>
            <person name="Secka A."/>
            <person name="Antonio M."/>
            <person name="Oren A."/>
            <person name="Chaudhuri R.R."/>
            <person name="La Ragione R."/>
            <person name="Hildebrand F."/>
            <person name="Pallen M.J."/>
        </authorList>
    </citation>
    <scope>NUCLEOTIDE SEQUENCE</scope>
    <source>
        <strain evidence="5">ChiHcec3-11533</strain>
    </source>
</reference>
<dbReference type="Gene3D" id="3.40.1390.30">
    <property type="entry name" value="NIF3 (NGG1p interacting factor 3)-like"/>
    <property type="match status" value="2"/>
</dbReference>
<feature type="binding site" evidence="4">
    <location>
        <position position="66"/>
    </location>
    <ligand>
        <name>a divalent metal cation</name>
        <dbReference type="ChEBI" id="CHEBI:60240"/>
        <label>1</label>
    </ligand>
</feature>
<dbReference type="Proteomes" id="UP000824072">
    <property type="component" value="Unassembled WGS sequence"/>
</dbReference>
<name>A0A9D1LB41_9FIRM</name>
<dbReference type="FunFam" id="3.40.1390.30:FF:000001">
    <property type="entry name" value="GTP cyclohydrolase 1 type 2"/>
    <property type="match status" value="1"/>
</dbReference>
<organism evidence="5 6">
    <name type="scientific">Candidatus Pullichristensenella excrementigallinarum</name>
    <dbReference type="NCBI Taxonomy" id="2840907"/>
    <lineage>
        <taxon>Bacteria</taxon>
        <taxon>Bacillati</taxon>
        <taxon>Bacillota</taxon>
        <taxon>Clostridia</taxon>
        <taxon>Candidatus Pullichristensenella</taxon>
    </lineage>
</organism>
<reference evidence="5" key="1">
    <citation type="submission" date="2020-10" db="EMBL/GenBank/DDBJ databases">
        <authorList>
            <person name="Gilroy R."/>
        </authorList>
    </citation>
    <scope>NUCLEOTIDE SEQUENCE</scope>
    <source>
        <strain evidence="5">ChiHcec3-11533</strain>
    </source>
</reference>